<evidence type="ECO:0000313" key="2">
    <source>
        <dbReference type="RefSeq" id="XP_006819170.1"/>
    </source>
</evidence>
<evidence type="ECO:0000313" key="1">
    <source>
        <dbReference type="Proteomes" id="UP000694865"/>
    </source>
</evidence>
<organism evidence="1 2">
    <name type="scientific">Saccoglossus kowalevskii</name>
    <name type="common">Acorn worm</name>
    <dbReference type="NCBI Taxonomy" id="10224"/>
    <lineage>
        <taxon>Eukaryota</taxon>
        <taxon>Metazoa</taxon>
        <taxon>Hemichordata</taxon>
        <taxon>Enteropneusta</taxon>
        <taxon>Harrimaniidae</taxon>
        <taxon>Saccoglossus</taxon>
    </lineage>
</organism>
<dbReference type="Proteomes" id="UP000694865">
    <property type="component" value="Unplaced"/>
</dbReference>
<sequence length="135" mass="15225">MVLLMDQVEARRRGRPRTNNLPICPLGATSNDLNCSPAGAQRGGLMAFPSHITGKRFMQALYPRDDDNQEYGDVDDDILNAKQGLGYSIYRSIARARSLNELESMLSYLTEMKEELGDIYPDVQEDAKEEAYYNV</sequence>
<reference evidence="2" key="1">
    <citation type="submission" date="2025-08" db="UniProtKB">
        <authorList>
            <consortium name="RefSeq"/>
        </authorList>
    </citation>
    <scope>IDENTIFICATION</scope>
    <source>
        <tissue evidence="2">Testes</tissue>
    </source>
</reference>
<dbReference type="RefSeq" id="XP_006819170.1">
    <property type="nucleotide sequence ID" value="XM_006819107.1"/>
</dbReference>
<accession>A0ABM0MGM9</accession>
<protein>
    <submittedName>
        <fullName evidence="2">Uncharacterized protein LOC102809305</fullName>
    </submittedName>
</protein>
<name>A0ABM0MGM9_SACKO</name>
<gene>
    <name evidence="2" type="primary">LOC102809305</name>
</gene>
<proteinExistence type="predicted"/>
<dbReference type="GeneID" id="102809305"/>
<keyword evidence="1" id="KW-1185">Reference proteome</keyword>